<comment type="caution">
    <text evidence="2">The sequence shown here is derived from an EMBL/GenBank/DDBJ whole genome shotgun (WGS) entry which is preliminary data.</text>
</comment>
<dbReference type="Proteomes" id="UP000245119">
    <property type="component" value="Linkage Group LG8"/>
</dbReference>
<gene>
    <name evidence="2" type="ORF">C0Q70_14039</name>
</gene>
<sequence length="162" mass="17963">MCTPNCETKSFWHRGTVYWVGRETEKDFHSLKKSVYSNFLSGIRWSQPRRSVASVVDGGDPVPSSHQRPSVNPSLGRREAQKPPQGGSEEEKKNGRKKKRENLRYTQRGKLASFLRINGSVLKVVCAAEVVLAHIGPVTIPPSDLLPPLGRADRNACAEADN</sequence>
<dbReference type="EMBL" id="PZQS01000008">
    <property type="protein sequence ID" value="PVD26365.1"/>
    <property type="molecule type" value="Genomic_DNA"/>
</dbReference>
<reference evidence="2 3" key="1">
    <citation type="submission" date="2018-04" db="EMBL/GenBank/DDBJ databases">
        <title>The genome of golden apple snail Pomacea canaliculata provides insight into stress tolerance and invasive adaptation.</title>
        <authorList>
            <person name="Liu C."/>
            <person name="Liu B."/>
            <person name="Ren Y."/>
            <person name="Zhang Y."/>
            <person name="Wang H."/>
            <person name="Li S."/>
            <person name="Jiang F."/>
            <person name="Yin L."/>
            <person name="Zhang G."/>
            <person name="Qian W."/>
            <person name="Fan W."/>
        </authorList>
    </citation>
    <scope>NUCLEOTIDE SEQUENCE [LARGE SCALE GENOMIC DNA]</scope>
    <source>
        <strain evidence="2">SZHN2017</strain>
        <tissue evidence="2">Muscle</tissue>
    </source>
</reference>
<organism evidence="2 3">
    <name type="scientific">Pomacea canaliculata</name>
    <name type="common">Golden apple snail</name>
    <dbReference type="NCBI Taxonomy" id="400727"/>
    <lineage>
        <taxon>Eukaryota</taxon>
        <taxon>Metazoa</taxon>
        <taxon>Spiralia</taxon>
        <taxon>Lophotrochozoa</taxon>
        <taxon>Mollusca</taxon>
        <taxon>Gastropoda</taxon>
        <taxon>Caenogastropoda</taxon>
        <taxon>Architaenioglossa</taxon>
        <taxon>Ampullarioidea</taxon>
        <taxon>Ampullariidae</taxon>
        <taxon>Pomacea</taxon>
    </lineage>
</organism>
<evidence type="ECO:0000313" key="2">
    <source>
        <dbReference type="EMBL" id="PVD26365.1"/>
    </source>
</evidence>
<feature type="compositionally biased region" description="Polar residues" evidence="1">
    <location>
        <begin position="64"/>
        <end position="73"/>
    </location>
</feature>
<proteinExistence type="predicted"/>
<accession>A0A2T7NYW1</accession>
<evidence type="ECO:0000313" key="3">
    <source>
        <dbReference type="Proteomes" id="UP000245119"/>
    </source>
</evidence>
<evidence type="ECO:0000256" key="1">
    <source>
        <dbReference type="SAM" id="MobiDB-lite"/>
    </source>
</evidence>
<protein>
    <submittedName>
        <fullName evidence="2">Uncharacterized protein</fullName>
    </submittedName>
</protein>
<feature type="region of interest" description="Disordered" evidence="1">
    <location>
        <begin position="52"/>
        <end position="103"/>
    </location>
</feature>
<dbReference type="AlphaFoldDB" id="A0A2T7NYW1"/>
<name>A0A2T7NYW1_POMCA</name>
<keyword evidence="3" id="KW-1185">Reference proteome</keyword>